<keyword evidence="1" id="KW-0175">Coiled coil</keyword>
<sequence length="510" mass="55444">MNLDLSFYFAVFLRRIHYFILVFALVTAAAIAAAFLLPAVYTARSTLVIESPQIPGALLPPTVQAAAMEQLQIAEKDLMRRVNLLDIANKLNVFRDMNKMTPDQIVQAMSDATTINKSAGKGQAAFMTITFDGETGPKAAAVVNEYVTIVLTQDAERRKTGASETVATFQSDVKNLDGQLSDMSAKILKFQEENKDALPNTLTYRLGQQQILQDRLAQTERDIALLKDQKDRMIALFNATGQITGVAAAQTPEAKQLDQLRQQMNASLAVLSPSNPKIKQLQAQIDQLEKVVQAQQVPADVSGAVMSPIDVQIASMDAQMEALEEQRKQLIEQLDILKDSIDRTPANQIALDAMTRDLGNIQGQYNNAVAKLAAARSSEVVEAQAKGERLTVIEAASAPDSPTKPNRMMVAAAGVGGGAALGIALIVLLELLNRSVRRPKDLIKSFGITPLVTVPYIRTPNETMKRRSGFVVLLLLAVVGIPAVIYAVHVYVAPLDYIFAKVADKLGIRL</sequence>
<evidence type="ECO:0000313" key="3">
    <source>
        <dbReference type="EMBL" id="PQV55169.1"/>
    </source>
</evidence>
<organism evidence="3 4">
    <name type="scientific">Albidovulum denitrificans</name>
    <dbReference type="NCBI Taxonomy" id="404881"/>
    <lineage>
        <taxon>Bacteria</taxon>
        <taxon>Pseudomonadati</taxon>
        <taxon>Pseudomonadota</taxon>
        <taxon>Alphaproteobacteria</taxon>
        <taxon>Rhodobacterales</taxon>
        <taxon>Paracoccaceae</taxon>
        <taxon>Albidovulum</taxon>
    </lineage>
</organism>
<feature type="coiled-coil region" evidence="1">
    <location>
        <begin position="173"/>
        <end position="236"/>
    </location>
</feature>
<feature type="transmembrane region" description="Helical" evidence="2">
    <location>
        <begin position="470"/>
        <end position="492"/>
    </location>
</feature>
<dbReference type="PANTHER" id="PTHR32309:SF31">
    <property type="entry name" value="CAPSULAR EXOPOLYSACCHARIDE FAMILY"/>
    <property type="match status" value="1"/>
</dbReference>
<gene>
    <name evidence="3" type="ORF">LX70_03687</name>
</gene>
<evidence type="ECO:0000256" key="1">
    <source>
        <dbReference type="SAM" id="Coils"/>
    </source>
</evidence>
<comment type="caution">
    <text evidence="3">The sequence shown here is derived from an EMBL/GenBank/DDBJ whole genome shotgun (WGS) entry which is preliminary data.</text>
</comment>
<dbReference type="PANTHER" id="PTHR32309">
    <property type="entry name" value="TYROSINE-PROTEIN KINASE"/>
    <property type="match status" value="1"/>
</dbReference>
<evidence type="ECO:0000256" key="2">
    <source>
        <dbReference type="SAM" id="Phobius"/>
    </source>
</evidence>
<protein>
    <submittedName>
        <fullName evidence="3">Uncharacterized protein involved in exopolysaccharide biosynthesis</fullName>
    </submittedName>
</protein>
<feature type="transmembrane region" description="Helical" evidence="2">
    <location>
        <begin position="408"/>
        <end position="432"/>
    </location>
</feature>
<feature type="transmembrane region" description="Helical" evidence="2">
    <location>
        <begin position="18"/>
        <end position="41"/>
    </location>
</feature>
<keyword evidence="2" id="KW-1133">Transmembrane helix</keyword>
<keyword evidence="2" id="KW-0472">Membrane</keyword>
<proteinExistence type="predicted"/>
<accession>A0A2S8S2Y2</accession>
<name>A0A2S8S2Y2_9RHOB</name>
<evidence type="ECO:0000313" key="4">
    <source>
        <dbReference type="Proteomes" id="UP000238338"/>
    </source>
</evidence>
<keyword evidence="4" id="KW-1185">Reference proteome</keyword>
<dbReference type="EMBL" id="PVEP01000011">
    <property type="protein sequence ID" value="PQV55169.1"/>
    <property type="molecule type" value="Genomic_DNA"/>
</dbReference>
<reference evidence="3 4" key="1">
    <citation type="submission" date="2018-02" db="EMBL/GenBank/DDBJ databases">
        <title>Genomic Encyclopedia of Archaeal and Bacterial Type Strains, Phase II (KMG-II): from individual species to whole genera.</title>
        <authorList>
            <person name="Goeker M."/>
        </authorList>
    </citation>
    <scope>NUCLEOTIDE SEQUENCE [LARGE SCALE GENOMIC DNA]</scope>
    <source>
        <strain evidence="3 4">DSM 18921</strain>
    </source>
</reference>
<dbReference type="InterPro" id="IPR050445">
    <property type="entry name" value="Bact_polysacc_biosynth/exp"/>
</dbReference>
<dbReference type="AlphaFoldDB" id="A0A2S8S2Y2"/>
<dbReference type="Proteomes" id="UP000238338">
    <property type="component" value="Unassembled WGS sequence"/>
</dbReference>
<dbReference type="RefSeq" id="WP_105516233.1">
    <property type="nucleotide sequence ID" value="NZ_PVEP01000011.1"/>
</dbReference>
<keyword evidence="2" id="KW-0812">Transmembrane</keyword>
<dbReference type="OrthoDB" id="8114194at2"/>
<feature type="coiled-coil region" evidence="1">
    <location>
        <begin position="313"/>
        <end position="340"/>
    </location>
</feature>